<name>A0ABX3IKW0_9BACT</name>
<sequence>MKIHFLGIGGIGMSAQAIHEHLLGNDVSGTDPYSTERTKYLENVGIRVFKKHLPENIDNADLIVRTPAVPDTNPEINKAREKNIPILSRLEHHIKILKPYEKIGITGTDGKTTTTSMMAHVLLKLGKNPTVFLGSTHPMLEYKNYRKGGNISVFEMDESQPGFENYSPDFLIITNIRYDHIENFRNLQHYNNCFEKSCKNAKICISNSENNLIRNAKTFGLENADYKILSIEKMGFRQKIEISTPHKTKKFVLNVPGLHNALNALSVIALCFEMGYEKDAVLDAFKDFVLPGRRFQISFNNEKITVVDDYSHTPIEIKSLILTAKEVFKGKKINIIFQPHRFSRLKREWKEFAKALSIADRTYITEVYSAFEHSEKISAEVIAEEIGATFVQNKEDILNIEIEPNNVYIFAGAGDIIKVSQKFRKKIGGLKV</sequence>
<comment type="caution">
    <text evidence="18">The sequence shown here is derived from an EMBL/GenBank/DDBJ whole genome shotgun (WGS) entry which is preliminary data.</text>
</comment>
<dbReference type="InterPro" id="IPR036565">
    <property type="entry name" value="Mur-like_cat_sf"/>
</dbReference>
<evidence type="ECO:0000256" key="14">
    <source>
        <dbReference type="NCBIfam" id="TIGR01082"/>
    </source>
</evidence>
<organism evidence="18 19">
    <name type="scientific">Thermosipho affectus</name>
    <dbReference type="NCBI Taxonomy" id="660294"/>
    <lineage>
        <taxon>Bacteria</taxon>
        <taxon>Thermotogati</taxon>
        <taxon>Thermotogota</taxon>
        <taxon>Thermotogae</taxon>
        <taxon>Thermotogales</taxon>
        <taxon>Fervidobacteriaceae</taxon>
        <taxon>Thermosipho</taxon>
    </lineage>
</organism>
<dbReference type="InterPro" id="IPR000713">
    <property type="entry name" value="Mur_ligase_N"/>
</dbReference>
<protein>
    <recommendedName>
        <fullName evidence="3 14">UDP-N-acetylmuramate--L-alanine ligase</fullName>
        <ecNumber evidence="3 14">6.3.2.8</ecNumber>
    </recommendedName>
</protein>
<dbReference type="Pfam" id="PF08245">
    <property type="entry name" value="Mur_ligase_M"/>
    <property type="match status" value="1"/>
</dbReference>
<dbReference type="RefSeq" id="WP_075665950.1">
    <property type="nucleotide sequence ID" value="NZ_LBFC01000018.1"/>
</dbReference>
<dbReference type="EMBL" id="LBFC01000018">
    <property type="protein sequence ID" value="ONN27177.1"/>
    <property type="molecule type" value="Genomic_DNA"/>
</dbReference>
<keyword evidence="10" id="KW-0573">Peptidoglycan synthesis</keyword>
<keyword evidence="7" id="KW-0547">Nucleotide-binding</keyword>
<evidence type="ECO:0000313" key="18">
    <source>
        <dbReference type="EMBL" id="ONN27177.1"/>
    </source>
</evidence>
<evidence type="ECO:0000259" key="17">
    <source>
        <dbReference type="Pfam" id="PF08245"/>
    </source>
</evidence>
<dbReference type="Pfam" id="PF02875">
    <property type="entry name" value="Mur_ligase_C"/>
    <property type="match status" value="1"/>
</dbReference>
<dbReference type="SUPFAM" id="SSF51984">
    <property type="entry name" value="MurCD N-terminal domain"/>
    <property type="match status" value="1"/>
</dbReference>
<dbReference type="SUPFAM" id="SSF53623">
    <property type="entry name" value="MurD-like peptide ligases, catalytic domain"/>
    <property type="match status" value="1"/>
</dbReference>
<keyword evidence="19" id="KW-1185">Reference proteome</keyword>
<dbReference type="EC" id="6.3.2.8" evidence="3 14"/>
<comment type="pathway">
    <text evidence="2">Cell wall biogenesis; peptidoglycan biosynthesis.</text>
</comment>
<dbReference type="InterPro" id="IPR036615">
    <property type="entry name" value="Mur_ligase_C_dom_sf"/>
</dbReference>
<dbReference type="Proteomes" id="UP000242616">
    <property type="component" value="Unassembled WGS sequence"/>
</dbReference>
<dbReference type="Pfam" id="PF01225">
    <property type="entry name" value="Mur_ligase"/>
    <property type="match status" value="1"/>
</dbReference>
<evidence type="ECO:0000256" key="13">
    <source>
        <dbReference type="ARBA" id="ARBA00047833"/>
    </source>
</evidence>
<keyword evidence="11" id="KW-0131">Cell cycle</keyword>
<keyword evidence="12" id="KW-0961">Cell wall biogenesis/degradation</keyword>
<evidence type="ECO:0000313" key="19">
    <source>
        <dbReference type="Proteomes" id="UP000242616"/>
    </source>
</evidence>
<feature type="domain" description="Mur ligase C-terminal" evidence="16">
    <location>
        <begin position="293"/>
        <end position="414"/>
    </location>
</feature>
<proteinExistence type="predicted"/>
<evidence type="ECO:0000259" key="16">
    <source>
        <dbReference type="Pfam" id="PF02875"/>
    </source>
</evidence>
<keyword evidence="4" id="KW-0963">Cytoplasm</keyword>
<evidence type="ECO:0000256" key="2">
    <source>
        <dbReference type="ARBA" id="ARBA00004752"/>
    </source>
</evidence>
<feature type="domain" description="Mur ligase central" evidence="17">
    <location>
        <begin position="105"/>
        <end position="270"/>
    </location>
</feature>
<evidence type="ECO:0000256" key="1">
    <source>
        <dbReference type="ARBA" id="ARBA00004496"/>
    </source>
</evidence>
<dbReference type="InterPro" id="IPR005758">
    <property type="entry name" value="UDP-N-AcMur_Ala_ligase_MurC"/>
</dbReference>
<evidence type="ECO:0000256" key="7">
    <source>
        <dbReference type="ARBA" id="ARBA00022741"/>
    </source>
</evidence>
<keyword evidence="8" id="KW-0067">ATP-binding</keyword>
<gene>
    <name evidence="18" type="ORF">XJ44_05175</name>
</gene>
<evidence type="ECO:0000256" key="11">
    <source>
        <dbReference type="ARBA" id="ARBA00023306"/>
    </source>
</evidence>
<dbReference type="Gene3D" id="3.90.190.20">
    <property type="entry name" value="Mur ligase, C-terminal domain"/>
    <property type="match status" value="1"/>
</dbReference>
<feature type="domain" description="Mur ligase N-terminal catalytic" evidence="15">
    <location>
        <begin position="2"/>
        <end position="92"/>
    </location>
</feature>
<evidence type="ECO:0000256" key="5">
    <source>
        <dbReference type="ARBA" id="ARBA00022598"/>
    </source>
</evidence>
<evidence type="ECO:0000256" key="3">
    <source>
        <dbReference type="ARBA" id="ARBA00012211"/>
    </source>
</evidence>
<dbReference type="Gene3D" id="3.40.50.720">
    <property type="entry name" value="NAD(P)-binding Rossmann-like Domain"/>
    <property type="match status" value="1"/>
</dbReference>
<keyword evidence="6" id="KW-0132">Cell division</keyword>
<reference evidence="18 19" key="1">
    <citation type="submission" date="2015-06" db="EMBL/GenBank/DDBJ databases">
        <title>Genome sequencing of Thermotogales isolates from hydrothermal vents.</title>
        <authorList>
            <person name="Haverkamp T.H."/>
            <person name="Kublanov I.V."/>
            <person name="Nesbo C.L."/>
        </authorList>
    </citation>
    <scope>NUCLEOTIDE SEQUENCE [LARGE SCALE GENOMIC DNA]</scope>
    <source>
        <strain evidence="19">ik275mar</strain>
    </source>
</reference>
<dbReference type="InterPro" id="IPR004101">
    <property type="entry name" value="Mur_ligase_C"/>
</dbReference>
<dbReference type="SUPFAM" id="SSF53244">
    <property type="entry name" value="MurD-like peptide ligases, peptide-binding domain"/>
    <property type="match status" value="1"/>
</dbReference>
<keyword evidence="9" id="KW-0133">Cell shape</keyword>
<dbReference type="Gene3D" id="3.40.1190.10">
    <property type="entry name" value="Mur-like, catalytic domain"/>
    <property type="match status" value="1"/>
</dbReference>
<comment type="subcellular location">
    <subcellularLocation>
        <location evidence="1">Cytoplasm</location>
    </subcellularLocation>
</comment>
<dbReference type="NCBIfam" id="TIGR01082">
    <property type="entry name" value="murC"/>
    <property type="match status" value="1"/>
</dbReference>
<evidence type="ECO:0000259" key="15">
    <source>
        <dbReference type="Pfam" id="PF01225"/>
    </source>
</evidence>
<accession>A0ABX3IKW0</accession>
<comment type="catalytic activity">
    <reaction evidence="13">
        <text>UDP-N-acetyl-alpha-D-muramate + L-alanine + ATP = UDP-N-acetyl-alpha-D-muramoyl-L-alanine + ADP + phosphate + H(+)</text>
        <dbReference type="Rhea" id="RHEA:23372"/>
        <dbReference type="ChEBI" id="CHEBI:15378"/>
        <dbReference type="ChEBI" id="CHEBI:30616"/>
        <dbReference type="ChEBI" id="CHEBI:43474"/>
        <dbReference type="ChEBI" id="CHEBI:57972"/>
        <dbReference type="ChEBI" id="CHEBI:70757"/>
        <dbReference type="ChEBI" id="CHEBI:83898"/>
        <dbReference type="ChEBI" id="CHEBI:456216"/>
        <dbReference type="EC" id="6.3.2.8"/>
    </reaction>
</comment>
<dbReference type="GO" id="GO:0016874">
    <property type="term" value="F:ligase activity"/>
    <property type="evidence" value="ECO:0007669"/>
    <property type="project" value="UniProtKB-KW"/>
</dbReference>
<keyword evidence="5 18" id="KW-0436">Ligase</keyword>
<evidence type="ECO:0000256" key="10">
    <source>
        <dbReference type="ARBA" id="ARBA00022984"/>
    </source>
</evidence>
<evidence type="ECO:0000256" key="6">
    <source>
        <dbReference type="ARBA" id="ARBA00022618"/>
    </source>
</evidence>
<dbReference type="InterPro" id="IPR013221">
    <property type="entry name" value="Mur_ligase_cen"/>
</dbReference>
<evidence type="ECO:0000256" key="9">
    <source>
        <dbReference type="ARBA" id="ARBA00022960"/>
    </source>
</evidence>
<dbReference type="InterPro" id="IPR050061">
    <property type="entry name" value="MurCDEF_pg_biosynth"/>
</dbReference>
<evidence type="ECO:0000256" key="4">
    <source>
        <dbReference type="ARBA" id="ARBA00022490"/>
    </source>
</evidence>
<dbReference type="PANTHER" id="PTHR43445">
    <property type="entry name" value="UDP-N-ACETYLMURAMATE--L-ALANINE LIGASE-RELATED"/>
    <property type="match status" value="1"/>
</dbReference>
<dbReference type="PANTHER" id="PTHR43445:SF3">
    <property type="entry name" value="UDP-N-ACETYLMURAMATE--L-ALANINE LIGASE"/>
    <property type="match status" value="1"/>
</dbReference>
<evidence type="ECO:0000256" key="12">
    <source>
        <dbReference type="ARBA" id="ARBA00023316"/>
    </source>
</evidence>
<evidence type="ECO:0000256" key="8">
    <source>
        <dbReference type="ARBA" id="ARBA00022840"/>
    </source>
</evidence>